<evidence type="ECO:0000256" key="1">
    <source>
        <dbReference type="ARBA" id="ARBA00022500"/>
    </source>
</evidence>
<dbReference type="FunFam" id="1.10.287.950:FF:000001">
    <property type="entry name" value="Methyl-accepting chemotaxis sensory transducer"/>
    <property type="match status" value="1"/>
</dbReference>
<feature type="transmembrane region" description="Helical" evidence="4">
    <location>
        <begin position="13"/>
        <end position="35"/>
    </location>
</feature>
<dbReference type="Gene3D" id="1.10.287.950">
    <property type="entry name" value="Methyl-accepting chemotaxis protein"/>
    <property type="match status" value="1"/>
</dbReference>
<dbReference type="GO" id="GO:0005886">
    <property type="term" value="C:plasma membrane"/>
    <property type="evidence" value="ECO:0007669"/>
    <property type="project" value="TreeGrafter"/>
</dbReference>
<dbReference type="InterPro" id="IPR024478">
    <property type="entry name" value="HlyB_4HB_MCP"/>
</dbReference>
<keyword evidence="1" id="KW-0145">Chemotaxis</keyword>
<proteinExistence type="inferred from homology"/>
<dbReference type="Pfam" id="PF12729">
    <property type="entry name" value="4HB_MCP_1"/>
    <property type="match status" value="1"/>
</dbReference>
<dbReference type="PROSITE" id="PS50885">
    <property type="entry name" value="HAMP"/>
    <property type="match status" value="2"/>
</dbReference>
<evidence type="ECO:0000313" key="8">
    <source>
        <dbReference type="Proteomes" id="UP000002217"/>
    </source>
</evidence>
<evidence type="ECO:0000259" key="6">
    <source>
        <dbReference type="PROSITE" id="PS50885"/>
    </source>
</evidence>
<keyword evidence="3" id="KW-0807">Transducer</keyword>
<dbReference type="STRING" id="485916.Dtox_0613"/>
<dbReference type="Pfam" id="PF00015">
    <property type="entry name" value="MCPsignal"/>
    <property type="match status" value="1"/>
</dbReference>
<keyword evidence="4" id="KW-1133">Transmembrane helix</keyword>
<feature type="domain" description="Methyl-accepting transducer" evidence="5">
    <location>
        <begin position="446"/>
        <end position="675"/>
    </location>
</feature>
<dbReference type="Pfam" id="PF00672">
    <property type="entry name" value="HAMP"/>
    <property type="match status" value="1"/>
</dbReference>
<dbReference type="PANTHER" id="PTHR43531:SF11">
    <property type="entry name" value="METHYL-ACCEPTING CHEMOTAXIS PROTEIN 3"/>
    <property type="match status" value="1"/>
</dbReference>
<evidence type="ECO:0000259" key="5">
    <source>
        <dbReference type="PROSITE" id="PS50111"/>
    </source>
</evidence>
<dbReference type="eggNOG" id="COG0840">
    <property type="taxonomic scope" value="Bacteria"/>
</dbReference>
<dbReference type="PRINTS" id="PR00260">
    <property type="entry name" value="CHEMTRNSDUCR"/>
</dbReference>
<reference evidence="7 8" key="1">
    <citation type="journal article" date="2009" name="Stand. Genomic Sci.">
        <title>Complete genome sequence of Desulfotomaculum acetoxidans type strain (5575).</title>
        <authorList>
            <person name="Spring S."/>
            <person name="Lapidus A."/>
            <person name="Schroder M."/>
            <person name="Gleim D."/>
            <person name="Sims D."/>
            <person name="Meincke L."/>
            <person name="Glavina Del Rio T."/>
            <person name="Tice H."/>
            <person name="Copeland A."/>
            <person name="Cheng J.F."/>
            <person name="Lucas S."/>
            <person name="Chen F."/>
            <person name="Nolan M."/>
            <person name="Bruce D."/>
            <person name="Goodwin L."/>
            <person name="Pitluck S."/>
            <person name="Ivanova N."/>
            <person name="Mavromatis K."/>
            <person name="Mikhailova N."/>
            <person name="Pati A."/>
            <person name="Chen A."/>
            <person name="Palaniappan K."/>
            <person name="Land M."/>
            <person name="Hauser L."/>
            <person name="Chang Y.J."/>
            <person name="Jeffries C.D."/>
            <person name="Chain P."/>
            <person name="Saunders E."/>
            <person name="Brettin T."/>
            <person name="Detter J.C."/>
            <person name="Goker M."/>
            <person name="Bristow J."/>
            <person name="Eisen J.A."/>
            <person name="Markowitz V."/>
            <person name="Hugenholtz P."/>
            <person name="Kyrpides N.C."/>
            <person name="Klenk H.P."/>
            <person name="Han C."/>
        </authorList>
    </citation>
    <scope>NUCLEOTIDE SEQUENCE [LARGE SCALE GENOMIC DNA]</scope>
    <source>
        <strain evidence="8">ATCC 49208 / DSM 771 / VKM B-1644</strain>
    </source>
</reference>
<keyword evidence="8" id="KW-1185">Reference proteome</keyword>
<name>C8W0W4_DESAS</name>
<dbReference type="PANTHER" id="PTHR43531">
    <property type="entry name" value="PROTEIN ICFG"/>
    <property type="match status" value="1"/>
</dbReference>
<dbReference type="Pfam" id="PF18947">
    <property type="entry name" value="HAMP_2"/>
    <property type="match status" value="1"/>
</dbReference>
<dbReference type="KEGG" id="dae:Dtox_0613"/>
<feature type="transmembrane region" description="Helical" evidence="4">
    <location>
        <begin position="194"/>
        <end position="216"/>
    </location>
</feature>
<dbReference type="Gene3D" id="1.20.120.1530">
    <property type="match status" value="1"/>
</dbReference>
<dbReference type="InterPro" id="IPR004090">
    <property type="entry name" value="Chemotax_Me-accpt_rcpt"/>
</dbReference>
<dbReference type="CDD" id="cd11386">
    <property type="entry name" value="MCP_signal"/>
    <property type="match status" value="1"/>
</dbReference>
<dbReference type="SUPFAM" id="SSF158472">
    <property type="entry name" value="HAMP domain-like"/>
    <property type="match status" value="1"/>
</dbReference>
<comment type="similarity">
    <text evidence="2">Belongs to the methyl-accepting chemotaxis (MCP) protein family.</text>
</comment>
<dbReference type="InterPro" id="IPR003660">
    <property type="entry name" value="HAMP_dom"/>
</dbReference>
<dbReference type="Proteomes" id="UP000002217">
    <property type="component" value="Chromosome"/>
</dbReference>
<dbReference type="HOGENOM" id="CLU_000445_107_20_9"/>
<dbReference type="SMART" id="SM00283">
    <property type="entry name" value="MA"/>
    <property type="match status" value="1"/>
</dbReference>
<evidence type="ECO:0000256" key="2">
    <source>
        <dbReference type="ARBA" id="ARBA00029447"/>
    </source>
</evidence>
<keyword evidence="4" id="KW-0812">Transmembrane</keyword>
<dbReference type="PROSITE" id="PS50111">
    <property type="entry name" value="CHEMOTAXIS_TRANSDUC_2"/>
    <property type="match status" value="1"/>
</dbReference>
<feature type="domain" description="HAMP" evidence="6">
    <location>
        <begin position="214"/>
        <end position="266"/>
    </location>
</feature>
<dbReference type="RefSeq" id="WP_015756252.1">
    <property type="nucleotide sequence ID" value="NC_013216.1"/>
</dbReference>
<dbReference type="GO" id="GO:0006935">
    <property type="term" value="P:chemotaxis"/>
    <property type="evidence" value="ECO:0007669"/>
    <property type="project" value="UniProtKB-KW"/>
</dbReference>
<dbReference type="GO" id="GO:0004888">
    <property type="term" value="F:transmembrane signaling receptor activity"/>
    <property type="evidence" value="ECO:0007669"/>
    <property type="project" value="InterPro"/>
</dbReference>
<dbReference type="CDD" id="cd06225">
    <property type="entry name" value="HAMP"/>
    <property type="match status" value="1"/>
</dbReference>
<dbReference type="SMART" id="SM00304">
    <property type="entry name" value="HAMP"/>
    <property type="match status" value="2"/>
</dbReference>
<dbReference type="CDD" id="cd19411">
    <property type="entry name" value="MCP2201-like_sensor"/>
    <property type="match status" value="1"/>
</dbReference>
<dbReference type="InterPro" id="IPR004089">
    <property type="entry name" value="MCPsignal_dom"/>
</dbReference>
<protein>
    <submittedName>
        <fullName evidence="7">Methyl-accepting chemotaxis sensory transducer</fullName>
    </submittedName>
</protein>
<dbReference type="InterPro" id="IPR047347">
    <property type="entry name" value="YvaQ-like_sensor"/>
</dbReference>
<organism evidence="7 8">
    <name type="scientific">Desulfofarcimen acetoxidans (strain ATCC 49208 / DSM 771 / KCTC 5769 / VKM B-1644 / 5575)</name>
    <name type="common">Desulfotomaculum acetoxidans</name>
    <dbReference type="NCBI Taxonomy" id="485916"/>
    <lineage>
        <taxon>Bacteria</taxon>
        <taxon>Bacillati</taxon>
        <taxon>Bacillota</taxon>
        <taxon>Clostridia</taxon>
        <taxon>Eubacteriales</taxon>
        <taxon>Peptococcaceae</taxon>
        <taxon>Desulfofarcimen</taxon>
    </lineage>
</organism>
<dbReference type="InterPro" id="IPR051310">
    <property type="entry name" value="MCP_chemotaxis"/>
</dbReference>
<evidence type="ECO:0000256" key="3">
    <source>
        <dbReference type="PROSITE-ProRule" id="PRU00284"/>
    </source>
</evidence>
<dbReference type="AlphaFoldDB" id="C8W0W4"/>
<accession>C8W0W4</accession>
<dbReference type="EMBL" id="CP001720">
    <property type="protein sequence ID" value="ACV61533.1"/>
    <property type="molecule type" value="Genomic_DNA"/>
</dbReference>
<dbReference type="Gene3D" id="1.10.8.500">
    <property type="entry name" value="HAMP domain in histidine kinase"/>
    <property type="match status" value="1"/>
</dbReference>
<keyword evidence="4" id="KW-0472">Membrane</keyword>
<sequence>MKWFYNMKVSAKLFVAFILVAIITGIVGMIGIVNIREINEKDTQLYKNMIVPIAELSQITNSFQRMRVSLRDIILAQTPDDIAVNNNKIMDRLAEIDKYSADFEKTMISQEIKDAFSQFKNSTKAYHAELEVIVELAKANKDAEATAYMYGSQAQKASQVEEDAIAKLVNLKEKAARETSYNNSELAVNAEKMMIIFIILSILISLSLGLFISNIISRPVRKLSEAAGKLAIGDINVTVEAVSKDEIGNLALAFGKMVENIREQANNAEKVAQGDLSVEIKAKSDSDVLAKSMKLVVEELRHLVDDTVMLTQAAVQGKLQTRADADKFSGGYKEIVEGVNNILNAVIEPVKEASSVLQEMAKGNLKVSVNGNYRGDHAEIKDALNFTLSTVSGYINEISSVLTNMADGNLAVGISGEYLGDFIEIKNSLNSIVKSFNEILGDMNTASEQVATGSMQVSDSSQALSQGSTEQASAIEELTVSMTEIAAQTKQNAVNASQASELALEVKNNAIKGNERMREMLQAMDEINISSGNISKIIKVIDEIAFQTNILALNAAVEAARAGQHGKGFAVVAEEVRNLAARSANAAKETTSMIEGSISKVESGTKIAKETAQALNSIVEGVTRAANLVGEIANASSEQATGIAQVNQGIEQVSMVVQTNSATAEESAAASEELSGQAEILKEMVSKFRLKKTGSSFNNGGELNENFLRMLEEISESRKSSKAANRAEQEMDYALAQVASAGQTVKPKISLSDREFDKY</sequence>
<feature type="domain" description="HAMP" evidence="6">
    <location>
        <begin position="344"/>
        <end position="396"/>
    </location>
</feature>
<dbReference type="OrthoDB" id="9814363at2"/>
<evidence type="ECO:0000313" key="7">
    <source>
        <dbReference type="EMBL" id="ACV61533.1"/>
    </source>
</evidence>
<gene>
    <name evidence="7" type="ordered locus">Dtox_0613</name>
</gene>
<dbReference type="GO" id="GO:0007165">
    <property type="term" value="P:signal transduction"/>
    <property type="evidence" value="ECO:0007669"/>
    <property type="project" value="UniProtKB-KW"/>
</dbReference>
<evidence type="ECO:0000256" key="4">
    <source>
        <dbReference type="SAM" id="Phobius"/>
    </source>
</evidence>
<dbReference type="SUPFAM" id="SSF58104">
    <property type="entry name" value="Methyl-accepting chemotaxis protein (MCP) signaling domain"/>
    <property type="match status" value="2"/>
</dbReference>